<dbReference type="AlphaFoldDB" id="A0A1G8MAX6"/>
<keyword evidence="5 9" id="KW-0822">Tryptophan biosynthesis</keyword>
<dbReference type="NCBIfam" id="TIGR00262">
    <property type="entry name" value="trpA"/>
    <property type="match status" value="1"/>
</dbReference>
<evidence type="ECO:0000256" key="4">
    <source>
        <dbReference type="ARBA" id="ARBA00022605"/>
    </source>
</evidence>
<proteinExistence type="inferred from homology"/>
<dbReference type="InterPro" id="IPR002028">
    <property type="entry name" value="Trp_synthase_suA"/>
</dbReference>
<dbReference type="STRING" id="29435.SAMN05216588_12133"/>
<dbReference type="CDD" id="cd04724">
    <property type="entry name" value="Tryptophan_synthase_alpha"/>
    <property type="match status" value="1"/>
</dbReference>
<comment type="pathway">
    <text evidence="2 9">Amino-acid biosynthesis; L-tryptophan biosynthesis; L-tryptophan from chorismate: step 5/5.</text>
</comment>
<reference evidence="11 12" key="1">
    <citation type="submission" date="2016-10" db="EMBL/GenBank/DDBJ databases">
        <authorList>
            <person name="de Groot N.N."/>
        </authorList>
    </citation>
    <scope>NUCLEOTIDE SEQUENCE [LARGE SCALE GENOMIC DNA]</scope>
    <source>
        <strain evidence="11 12">LMG 18387</strain>
    </source>
</reference>
<dbReference type="PROSITE" id="PS00167">
    <property type="entry name" value="TRP_SYNTHASE_ALPHA"/>
    <property type="match status" value="1"/>
</dbReference>
<comment type="catalytic activity">
    <reaction evidence="8 9">
        <text>(1S,2R)-1-C-(indol-3-yl)glycerol 3-phosphate + L-serine = D-glyceraldehyde 3-phosphate + L-tryptophan + H2O</text>
        <dbReference type="Rhea" id="RHEA:10532"/>
        <dbReference type="ChEBI" id="CHEBI:15377"/>
        <dbReference type="ChEBI" id="CHEBI:33384"/>
        <dbReference type="ChEBI" id="CHEBI:57912"/>
        <dbReference type="ChEBI" id="CHEBI:58866"/>
        <dbReference type="ChEBI" id="CHEBI:59776"/>
        <dbReference type="EC" id="4.2.1.20"/>
    </reaction>
</comment>
<evidence type="ECO:0000256" key="8">
    <source>
        <dbReference type="ARBA" id="ARBA00049047"/>
    </source>
</evidence>
<feature type="active site" description="Proton acceptor" evidence="9">
    <location>
        <position position="53"/>
    </location>
</feature>
<gene>
    <name evidence="9" type="primary">trpA</name>
    <name evidence="11" type="ORF">SAMN05216588_12133</name>
</gene>
<sequence length="273" mass="29272">MSSENSRLQTRFAELKQQNRAALVTFVTAGDPNYDASLAILKGLPKAGADVIELGMPFTDPMADGPAIQLANIRALEARQNLAKTLQMVRQFRETEQATPLVLMGYFNPIHKYGVERFIADAKEAGVDGLIVVDLPPEHNADLCDPAQAAGIDFIRLTTPTTDDRRLPTVLNGSSGFVYYVSVAGVTGAGSATLEHVQEAVTRLRRHTDLPISIGFGIRTPEHAATIARLADGVVVGSALIDQIAKADDDQQAIDGVLDLCSQLAEGVRGARR</sequence>
<evidence type="ECO:0000256" key="5">
    <source>
        <dbReference type="ARBA" id="ARBA00022822"/>
    </source>
</evidence>
<dbReference type="GO" id="GO:0005829">
    <property type="term" value="C:cytosol"/>
    <property type="evidence" value="ECO:0007669"/>
    <property type="project" value="TreeGrafter"/>
</dbReference>
<dbReference type="EC" id="4.2.1.20" evidence="9"/>
<evidence type="ECO:0000256" key="7">
    <source>
        <dbReference type="ARBA" id="ARBA00023239"/>
    </source>
</evidence>
<keyword evidence="4 9" id="KW-0028">Amino-acid biosynthesis</keyword>
<dbReference type="InterPro" id="IPR018204">
    <property type="entry name" value="Trp_synthase_alpha_AS"/>
</dbReference>
<dbReference type="PANTHER" id="PTHR43406:SF1">
    <property type="entry name" value="TRYPTOPHAN SYNTHASE ALPHA CHAIN, CHLOROPLASTIC"/>
    <property type="match status" value="1"/>
</dbReference>
<dbReference type="Proteomes" id="UP000198606">
    <property type="component" value="Unassembled WGS sequence"/>
</dbReference>
<dbReference type="SUPFAM" id="SSF51366">
    <property type="entry name" value="Ribulose-phoshate binding barrel"/>
    <property type="match status" value="1"/>
</dbReference>
<name>A0A1G8MAX6_9GAMM</name>
<accession>A0A1G8MAX6</accession>
<dbReference type="RefSeq" id="WP_084308031.1">
    <property type="nucleotide sequence ID" value="NZ_FNDG01000021.1"/>
</dbReference>
<dbReference type="UniPathway" id="UPA00035">
    <property type="reaction ID" value="UER00044"/>
</dbReference>
<dbReference type="EMBL" id="FNDG01000021">
    <property type="protein sequence ID" value="SDI65062.1"/>
    <property type="molecule type" value="Genomic_DNA"/>
</dbReference>
<evidence type="ECO:0000256" key="1">
    <source>
        <dbReference type="ARBA" id="ARBA00003365"/>
    </source>
</evidence>
<evidence type="ECO:0000256" key="2">
    <source>
        <dbReference type="ARBA" id="ARBA00004733"/>
    </source>
</evidence>
<comment type="subunit">
    <text evidence="3 9">Tetramer of two alpha and two beta chains.</text>
</comment>
<keyword evidence="7 9" id="KW-0456">Lyase</keyword>
<keyword evidence="6 9" id="KW-0057">Aromatic amino acid biosynthesis</keyword>
<evidence type="ECO:0000256" key="3">
    <source>
        <dbReference type="ARBA" id="ARBA00011270"/>
    </source>
</evidence>
<evidence type="ECO:0000313" key="11">
    <source>
        <dbReference type="EMBL" id="SDI65062.1"/>
    </source>
</evidence>
<evidence type="ECO:0000256" key="10">
    <source>
        <dbReference type="RuleBase" id="RU003662"/>
    </source>
</evidence>
<dbReference type="InterPro" id="IPR013785">
    <property type="entry name" value="Aldolase_TIM"/>
</dbReference>
<comment type="function">
    <text evidence="1 9">The alpha subunit is responsible for the aldol cleavage of indoleglycerol phosphate to indole and glyceraldehyde 3-phosphate.</text>
</comment>
<evidence type="ECO:0000256" key="6">
    <source>
        <dbReference type="ARBA" id="ARBA00023141"/>
    </source>
</evidence>
<dbReference type="InterPro" id="IPR011060">
    <property type="entry name" value="RibuloseP-bd_barrel"/>
</dbReference>
<dbReference type="Pfam" id="PF00290">
    <property type="entry name" value="Trp_syntA"/>
    <property type="match status" value="1"/>
</dbReference>
<comment type="similarity">
    <text evidence="9 10">Belongs to the TrpA family.</text>
</comment>
<protein>
    <recommendedName>
        <fullName evidence="9">Tryptophan synthase alpha chain</fullName>
        <ecNumber evidence="9">4.2.1.20</ecNumber>
    </recommendedName>
</protein>
<dbReference type="Gene3D" id="3.20.20.70">
    <property type="entry name" value="Aldolase class I"/>
    <property type="match status" value="1"/>
</dbReference>
<evidence type="ECO:0000256" key="9">
    <source>
        <dbReference type="HAMAP-Rule" id="MF_00131"/>
    </source>
</evidence>
<dbReference type="HAMAP" id="MF_00131">
    <property type="entry name" value="Trp_synth_alpha"/>
    <property type="match status" value="1"/>
</dbReference>
<dbReference type="GO" id="GO:0004834">
    <property type="term" value="F:tryptophan synthase activity"/>
    <property type="evidence" value="ECO:0007669"/>
    <property type="project" value="UniProtKB-UniRule"/>
</dbReference>
<dbReference type="PANTHER" id="PTHR43406">
    <property type="entry name" value="TRYPTOPHAN SYNTHASE, ALPHA CHAIN"/>
    <property type="match status" value="1"/>
</dbReference>
<organism evidence="11 12">
    <name type="scientific">Phytopseudomonas flavescens</name>
    <dbReference type="NCBI Taxonomy" id="29435"/>
    <lineage>
        <taxon>Bacteria</taxon>
        <taxon>Pseudomonadati</taxon>
        <taxon>Pseudomonadota</taxon>
        <taxon>Gammaproteobacteria</taxon>
        <taxon>Pseudomonadales</taxon>
        <taxon>Pseudomonadaceae</taxon>
        <taxon>Phytopseudomonas</taxon>
    </lineage>
</organism>
<dbReference type="FunFam" id="3.20.20.70:FF:000037">
    <property type="entry name" value="Tryptophan synthase alpha chain"/>
    <property type="match status" value="1"/>
</dbReference>
<evidence type="ECO:0000313" key="12">
    <source>
        <dbReference type="Proteomes" id="UP000198606"/>
    </source>
</evidence>
<feature type="active site" description="Proton acceptor" evidence="9">
    <location>
        <position position="64"/>
    </location>
</feature>